<organism evidence="2 3">
    <name type="scientific">Lasiosphaeris hirsuta</name>
    <dbReference type="NCBI Taxonomy" id="260670"/>
    <lineage>
        <taxon>Eukaryota</taxon>
        <taxon>Fungi</taxon>
        <taxon>Dikarya</taxon>
        <taxon>Ascomycota</taxon>
        <taxon>Pezizomycotina</taxon>
        <taxon>Sordariomycetes</taxon>
        <taxon>Sordariomycetidae</taxon>
        <taxon>Sordariales</taxon>
        <taxon>Lasiosphaeriaceae</taxon>
        <taxon>Lasiosphaeris</taxon>
    </lineage>
</organism>
<protein>
    <recommendedName>
        <fullName evidence="4">Secreted protein</fullName>
    </recommendedName>
</protein>
<dbReference type="AlphaFoldDB" id="A0AA40E5X9"/>
<comment type="caution">
    <text evidence="2">The sequence shown here is derived from an EMBL/GenBank/DDBJ whole genome shotgun (WGS) entry which is preliminary data.</text>
</comment>
<evidence type="ECO:0008006" key="4">
    <source>
        <dbReference type="Google" id="ProtNLM"/>
    </source>
</evidence>
<sequence length="153" mass="16646">MVQSSALMAFAAALLPALVSAQTNETLYPIPIAIGTIMYPHGHIILAWEPTKTTFKGACSPGVDNPTRTYLQTVNTNIYSKPLCNQPFDIDGYKNLELLCADADDGNYHASQVTAIATDGKKTHDCVKLPRNLYPVACDDTHITSIEQNFACQ</sequence>
<dbReference type="EMBL" id="JAUKUA010000002">
    <property type="protein sequence ID" value="KAK0725151.1"/>
    <property type="molecule type" value="Genomic_DNA"/>
</dbReference>
<gene>
    <name evidence="2" type="ORF">B0H67DRAFT_550773</name>
</gene>
<evidence type="ECO:0000313" key="2">
    <source>
        <dbReference type="EMBL" id="KAK0725151.1"/>
    </source>
</evidence>
<accession>A0AA40E5X9</accession>
<reference evidence="2" key="1">
    <citation type="submission" date="2023-06" db="EMBL/GenBank/DDBJ databases">
        <title>Genome-scale phylogeny and comparative genomics of the fungal order Sordariales.</title>
        <authorList>
            <consortium name="Lawrence Berkeley National Laboratory"/>
            <person name="Hensen N."/>
            <person name="Bonometti L."/>
            <person name="Westerberg I."/>
            <person name="Brannstrom I.O."/>
            <person name="Guillou S."/>
            <person name="Cros-Aarteil S."/>
            <person name="Calhoun S."/>
            <person name="Haridas S."/>
            <person name="Kuo A."/>
            <person name="Mondo S."/>
            <person name="Pangilinan J."/>
            <person name="Riley R."/>
            <person name="Labutti K."/>
            <person name="Andreopoulos B."/>
            <person name="Lipzen A."/>
            <person name="Chen C."/>
            <person name="Yanf M."/>
            <person name="Daum C."/>
            <person name="Ng V."/>
            <person name="Clum A."/>
            <person name="Steindorff A."/>
            <person name="Ohm R."/>
            <person name="Martin F."/>
            <person name="Silar P."/>
            <person name="Natvig D."/>
            <person name="Lalanne C."/>
            <person name="Gautier V."/>
            <person name="Ament-Velasquez S.L."/>
            <person name="Kruys A."/>
            <person name="Hutchinson M.I."/>
            <person name="Powell A.J."/>
            <person name="Barry K."/>
            <person name="Miller A.N."/>
            <person name="Grigoriev I.V."/>
            <person name="Debuchy R."/>
            <person name="Gladieux P."/>
            <person name="Thoren M.H."/>
            <person name="Johannesson H."/>
        </authorList>
    </citation>
    <scope>NUCLEOTIDE SEQUENCE</scope>
    <source>
        <strain evidence="2">SMH4607-1</strain>
    </source>
</reference>
<keyword evidence="1" id="KW-0732">Signal</keyword>
<dbReference type="Proteomes" id="UP001172102">
    <property type="component" value="Unassembled WGS sequence"/>
</dbReference>
<feature type="chain" id="PRO_5041232861" description="Secreted protein" evidence="1">
    <location>
        <begin position="22"/>
        <end position="153"/>
    </location>
</feature>
<evidence type="ECO:0000256" key="1">
    <source>
        <dbReference type="SAM" id="SignalP"/>
    </source>
</evidence>
<keyword evidence="3" id="KW-1185">Reference proteome</keyword>
<name>A0AA40E5X9_9PEZI</name>
<evidence type="ECO:0000313" key="3">
    <source>
        <dbReference type="Proteomes" id="UP001172102"/>
    </source>
</evidence>
<feature type="signal peptide" evidence="1">
    <location>
        <begin position="1"/>
        <end position="21"/>
    </location>
</feature>
<proteinExistence type="predicted"/>